<dbReference type="PROSITE" id="PS51779">
    <property type="entry name" value="POTRA"/>
    <property type="match status" value="4"/>
</dbReference>
<feature type="region of interest" description="Disordered" evidence="9">
    <location>
        <begin position="92"/>
        <end position="145"/>
    </location>
</feature>
<keyword evidence="6" id="KW-0472">Membrane</keyword>
<keyword evidence="7" id="KW-0998">Cell outer membrane</keyword>
<dbReference type="PIRSF" id="PIRSF006076">
    <property type="entry name" value="OM_assembly_OMP85"/>
    <property type="match status" value="1"/>
</dbReference>
<dbReference type="RefSeq" id="WP_009059105.1">
    <property type="nucleotide sequence ID" value="NZ_JAHXRZ010000015.1"/>
</dbReference>
<keyword evidence="5" id="KW-0677">Repeat</keyword>
<feature type="domain" description="POTRA" evidence="10">
    <location>
        <begin position="220"/>
        <end position="298"/>
    </location>
</feature>
<keyword evidence="12" id="KW-1185">Reference proteome</keyword>
<reference evidence="11" key="1">
    <citation type="submission" date="2023-03" db="EMBL/GenBank/DDBJ databases">
        <authorList>
            <person name="Cremers G."/>
            <person name="Picone N."/>
        </authorList>
    </citation>
    <scope>NUCLEOTIDE SEQUENCE</scope>
    <source>
        <strain evidence="11">Sample_alias</strain>
    </source>
</reference>
<dbReference type="Pfam" id="PF01103">
    <property type="entry name" value="Omp85"/>
    <property type="match status" value="1"/>
</dbReference>
<feature type="region of interest" description="Disordered" evidence="9">
    <location>
        <begin position="49"/>
        <end position="78"/>
    </location>
</feature>
<evidence type="ECO:0000256" key="1">
    <source>
        <dbReference type="ARBA" id="ARBA00004370"/>
    </source>
</evidence>
<feature type="compositionally biased region" description="Pro residues" evidence="9">
    <location>
        <begin position="96"/>
        <end position="105"/>
    </location>
</feature>
<dbReference type="Pfam" id="PF07244">
    <property type="entry name" value="POTRA"/>
    <property type="match status" value="5"/>
</dbReference>
<keyword evidence="2" id="KW-1134">Transmembrane beta strand</keyword>
<dbReference type="InterPro" id="IPR023707">
    <property type="entry name" value="OM_assembly_BamA"/>
</dbReference>
<evidence type="ECO:0000256" key="6">
    <source>
        <dbReference type="ARBA" id="ARBA00023136"/>
    </source>
</evidence>
<feature type="domain" description="POTRA" evidence="10">
    <location>
        <begin position="301"/>
        <end position="388"/>
    </location>
</feature>
<dbReference type="InterPro" id="IPR010827">
    <property type="entry name" value="BamA/TamA_POTRA"/>
</dbReference>
<dbReference type="NCBIfam" id="TIGR03303">
    <property type="entry name" value="OM_YaeT"/>
    <property type="match status" value="1"/>
</dbReference>
<dbReference type="PANTHER" id="PTHR12815:SF47">
    <property type="entry name" value="TRANSLOCATION AND ASSEMBLY MODULE SUBUNIT TAMA"/>
    <property type="match status" value="1"/>
</dbReference>
<keyword evidence="3" id="KW-0812">Transmembrane</keyword>
<dbReference type="Proteomes" id="UP001161497">
    <property type="component" value="Chromosome"/>
</dbReference>
<dbReference type="EMBL" id="OX458932">
    <property type="protein sequence ID" value="CAI9086172.1"/>
    <property type="molecule type" value="Genomic_DNA"/>
</dbReference>
<evidence type="ECO:0000256" key="2">
    <source>
        <dbReference type="ARBA" id="ARBA00022452"/>
    </source>
</evidence>
<dbReference type="InterPro" id="IPR039910">
    <property type="entry name" value="D15-like"/>
</dbReference>
<gene>
    <name evidence="11" type="ORF">MFUM_1849</name>
</gene>
<feature type="compositionally biased region" description="Basic and acidic residues" evidence="9">
    <location>
        <begin position="107"/>
        <end position="116"/>
    </location>
</feature>
<dbReference type="Gene3D" id="2.40.160.50">
    <property type="entry name" value="membrane protein fhac: a member of the omp85/tpsb transporter family"/>
    <property type="match status" value="1"/>
</dbReference>
<keyword evidence="4" id="KW-0732">Signal</keyword>
<organism evidence="11 12">
    <name type="scientific">Candidatus Methylacidiphilum fumarolicum</name>
    <dbReference type="NCBI Taxonomy" id="591154"/>
    <lineage>
        <taxon>Bacteria</taxon>
        <taxon>Pseudomonadati</taxon>
        <taxon>Verrucomicrobiota</taxon>
        <taxon>Methylacidiphilae</taxon>
        <taxon>Methylacidiphilales</taxon>
        <taxon>Methylacidiphilaceae</taxon>
        <taxon>Methylacidiphilum (ex Ratnadevi et al. 2023)</taxon>
    </lineage>
</organism>
<dbReference type="Gene3D" id="3.10.20.310">
    <property type="entry name" value="membrane protein fhac"/>
    <property type="match status" value="5"/>
</dbReference>
<evidence type="ECO:0000256" key="9">
    <source>
        <dbReference type="SAM" id="MobiDB-lite"/>
    </source>
</evidence>
<comment type="subcellular location">
    <subcellularLocation>
        <location evidence="1">Membrane</location>
    </subcellularLocation>
</comment>
<feature type="domain" description="POTRA" evidence="10">
    <location>
        <begin position="391"/>
        <end position="469"/>
    </location>
</feature>
<accession>A0ABN8XKS4</accession>
<protein>
    <recommendedName>
        <fullName evidence="8">Outer membrane protein assembly factor BamA</fullName>
    </recommendedName>
</protein>
<evidence type="ECO:0000256" key="8">
    <source>
        <dbReference type="NCBIfam" id="TIGR03303"/>
    </source>
</evidence>
<evidence type="ECO:0000313" key="11">
    <source>
        <dbReference type="EMBL" id="CAI9086172.1"/>
    </source>
</evidence>
<evidence type="ECO:0000256" key="5">
    <source>
        <dbReference type="ARBA" id="ARBA00022737"/>
    </source>
</evidence>
<evidence type="ECO:0000256" key="3">
    <source>
        <dbReference type="ARBA" id="ARBA00022692"/>
    </source>
</evidence>
<evidence type="ECO:0000313" key="12">
    <source>
        <dbReference type="Proteomes" id="UP001161497"/>
    </source>
</evidence>
<evidence type="ECO:0000256" key="4">
    <source>
        <dbReference type="ARBA" id="ARBA00022729"/>
    </source>
</evidence>
<evidence type="ECO:0000259" key="10">
    <source>
        <dbReference type="PROSITE" id="PS51779"/>
    </source>
</evidence>
<dbReference type="PANTHER" id="PTHR12815">
    <property type="entry name" value="SORTING AND ASSEMBLY MACHINERY SAMM50 PROTEIN FAMILY MEMBER"/>
    <property type="match status" value="1"/>
</dbReference>
<proteinExistence type="predicted"/>
<feature type="domain" description="POTRA" evidence="10">
    <location>
        <begin position="472"/>
        <end position="545"/>
    </location>
</feature>
<dbReference type="InterPro" id="IPR000184">
    <property type="entry name" value="Bac_surfAg_D15"/>
</dbReference>
<dbReference type="InterPro" id="IPR034746">
    <property type="entry name" value="POTRA"/>
</dbReference>
<evidence type="ECO:0000256" key="7">
    <source>
        <dbReference type="ARBA" id="ARBA00023237"/>
    </source>
</evidence>
<name>A0ABN8XKS4_9BACT</name>
<sequence length="900" mass="101752">MKPNAFLFLFKQTREEVLVRGLFPILFLYLLGLIEVSFSQATADGLNLPPLPSSIDSQPQPKGLSPESSPPTTNPANNTNLAQEQREQLLPSAPRLTPPTPPQPPLEEEHPVEQAEKPVPQAIPIKKKPKKIVGPPSGAESQKKGPTVKEIEIVYVGPKSVNRSMILSNMRTTVGQPYSATTIEEDVRNLYATGLFTNLRITTETVAEGVKVIVIVQPKPLVKEVTIQGAKQIPVERIRKQVKTKIGDPLSEFQVSADAEKIREYYQNHGFGNAQVTYKIDVNEEFGRAIVSFSISEGEKQFIVMVNFVGNKAFSNAELQKQLKTKKKNILSFVNKSGIFKEDQLQEDLRKLKEFYQDHGYIDMQIKDVKISTPEKEKMVVTISIFEGIQYKVGTIQFQGNVIYPNSDLLDSIKMKEGSVFSPKGLDDDIKAIRDLYGKQGYIDAEIKPERLANIENGRIDLLFKISEGSQAYIDKIIIQGNNQTKDKVIRRELAVTPGDVYDSVRVEASKKRLENLGYFEKVEINPQDTNVPNRKNMVISVQEKRTGNVTFGLGYSTIESLLGFVELNQGNFDISNPPSFTGAGQKFRFRLQLGIFMESAMLSFTEPWFMDQPLMVGFDLFFNQLTYLQFYNGFNETQYGLDLRLAKRLNQWFTLSTRYDFNVYDLWGYLPEVENIPVFAQNRGSRTQSDITMDLIYDSRDSVFVTRHGTFLDFNILGAGGPLLGQTDIYRLQLDISHFENFPLWDIIMWNHLTAGFVQQYGKSSFVPLFDSYFVGGPRSLRGFDYNLVGPNYLPLDFPIGGQTMAVWNLEFTFPVVDRVRFAVFNDMGFNAGSLIGPNQPVPTPFVAGQGINIDADYGFGLRLFLPIGPLRLDYGIPYLRQSWLNKTGRFYFDVGYSF</sequence>